<sequence length="48" mass="5758">MFAFRIHIEAKHKKYHQKYLLNFNQEIYPMHSIVLGKALETIPILFAN</sequence>
<gene>
    <name evidence="1" type="ORF">NU08_0463</name>
</gene>
<protein>
    <submittedName>
        <fullName evidence="1">Uncharacterized protein</fullName>
    </submittedName>
</protein>
<dbReference type="Proteomes" id="UP000290433">
    <property type="component" value="Unassembled WGS sequence"/>
</dbReference>
<evidence type="ECO:0000313" key="1">
    <source>
        <dbReference type="EMBL" id="RYJ41026.1"/>
    </source>
</evidence>
<evidence type="ECO:0000313" key="2">
    <source>
        <dbReference type="Proteomes" id="UP000290433"/>
    </source>
</evidence>
<organism evidence="1 2">
    <name type="scientific">Flavobacterium anhuiense</name>
    <dbReference type="NCBI Taxonomy" id="459526"/>
    <lineage>
        <taxon>Bacteria</taxon>
        <taxon>Pseudomonadati</taxon>
        <taxon>Bacteroidota</taxon>
        <taxon>Flavobacteriia</taxon>
        <taxon>Flavobacteriales</taxon>
        <taxon>Flavobacteriaceae</taxon>
        <taxon>Flavobacterium</taxon>
    </lineage>
</organism>
<name>A0A444W5N4_9FLAO</name>
<accession>A0A444W5N4</accession>
<dbReference type="AlphaFoldDB" id="A0A444W5N4"/>
<dbReference type="EMBL" id="JUIV01000001">
    <property type="protein sequence ID" value="RYJ41026.1"/>
    <property type="molecule type" value="Genomic_DNA"/>
</dbReference>
<proteinExistence type="predicted"/>
<reference evidence="1 2" key="1">
    <citation type="submission" date="2014-12" db="EMBL/GenBank/DDBJ databases">
        <title>Genome sequence of Flavobacterium anhuiense RCM74.</title>
        <authorList>
            <person name="Kim J.F."/>
            <person name="Song J.Y."/>
            <person name="Kwak M.-J."/>
            <person name="Lee S.-W."/>
        </authorList>
    </citation>
    <scope>NUCLEOTIDE SEQUENCE [LARGE SCALE GENOMIC DNA]</scope>
    <source>
        <strain evidence="1 2">RCM74</strain>
    </source>
</reference>
<comment type="caution">
    <text evidence="1">The sequence shown here is derived from an EMBL/GenBank/DDBJ whole genome shotgun (WGS) entry which is preliminary data.</text>
</comment>